<dbReference type="OrthoDB" id="3572077at2"/>
<comment type="caution">
    <text evidence="4">The sequence shown here is derived from an EMBL/GenBank/DDBJ whole genome shotgun (WGS) entry which is preliminary data.</text>
</comment>
<evidence type="ECO:0000256" key="2">
    <source>
        <dbReference type="SAM" id="MobiDB-lite"/>
    </source>
</evidence>
<feature type="region of interest" description="Disordered" evidence="2">
    <location>
        <begin position="1"/>
        <end position="26"/>
    </location>
</feature>
<dbReference type="PRINTS" id="PR01438">
    <property type="entry name" value="UNVRSLSTRESS"/>
</dbReference>
<dbReference type="PANTHER" id="PTHR46553:SF3">
    <property type="entry name" value="ADENINE NUCLEOTIDE ALPHA HYDROLASES-LIKE SUPERFAMILY PROTEIN"/>
    <property type="match status" value="1"/>
</dbReference>
<accession>A0A4Y3WNH1</accession>
<dbReference type="InterPro" id="IPR014729">
    <property type="entry name" value="Rossmann-like_a/b/a_fold"/>
</dbReference>
<evidence type="ECO:0000313" key="5">
    <source>
        <dbReference type="Proteomes" id="UP000320338"/>
    </source>
</evidence>
<dbReference type="RefSeq" id="WP_141278584.1">
    <property type="nucleotide sequence ID" value="NZ_BAAARZ010000019.1"/>
</dbReference>
<gene>
    <name evidence="4" type="ORF">PHY01_23210</name>
</gene>
<reference evidence="4 5" key="1">
    <citation type="submission" date="2019-06" db="EMBL/GenBank/DDBJ databases">
        <title>Whole genome shotgun sequence of Pseudonocardia hydrocarbonoxydans NBRC 14498.</title>
        <authorList>
            <person name="Hosoyama A."/>
            <person name="Uohara A."/>
            <person name="Ohji S."/>
            <person name="Ichikawa N."/>
        </authorList>
    </citation>
    <scope>NUCLEOTIDE SEQUENCE [LARGE SCALE GENOMIC DNA]</scope>
    <source>
        <strain evidence="4 5">NBRC 14498</strain>
    </source>
</reference>
<keyword evidence="5" id="KW-1185">Reference proteome</keyword>
<protein>
    <submittedName>
        <fullName evidence="4">Universal stress protein</fullName>
    </submittedName>
</protein>
<dbReference type="SUPFAM" id="SSF52402">
    <property type="entry name" value="Adenine nucleotide alpha hydrolases-like"/>
    <property type="match status" value="2"/>
</dbReference>
<dbReference type="InterPro" id="IPR006016">
    <property type="entry name" value="UspA"/>
</dbReference>
<evidence type="ECO:0000313" key="4">
    <source>
        <dbReference type="EMBL" id="GEC20038.1"/>
    </source>
</evidence>
<dbReference type="EMBL" id="BJNG01000017">
    <property type="protein sequence ID" value="GEC20038.1"/>
    <property type="molecule type" value="Genomic_DNA"/>
</dbReference>
<dbReference type="Pfam" id="PF00582">
    <property type="entry name" value="Usp"/>
    <property type="match status" value="2"/>
</dbReference>
<dbReference type="InterPro" id="IPR006015">
    <property type="entry name" value="Universal_stress_UspA"/>
</dbReference>
<evidence type="ECO:0000256" key="1">
    <source>
        <dbReference type="ARBA" id="ARBA00008791"/>
    </source>
</evidence>
<feature type="domain" description="UspA" evidence="3">
    <location>
        <begin position="212"/>
        <end position="278"/>
    </location>
</feature>
<dbReference type="Gene3D" id="3.40.50.620">
    <property type="entry name" value="HUPs"/>
    <property type="match status" value="2"/>
</dbReference>
<evidence type="ECO:0000259" key="3">
    <source>
        <dbReference type="Pfam" id="PF00582"/>
    </source>
</evidence>
<dbReference type="PANTHER" id="PTHR46553">
    <property type="entry name" value="ADENINE NUCLEOTIDE ALPHA HYDROLASES-LIKE SUPERFAMILY PROTEIN"/>
    <property type="match status" value="1"/>
</dbReference>
<name>A0A4Y3WNH1_9PSEU</name>
<dbReference type="Gene3D" id="3.40.50.12370">
    <property type="match status" value="1"/>
</dbReference>
<proteinExistence type="inferred from homology"/>
<comment type="similarity">
    <text evidence="1">Belongs to the universal stress protein A family.</text>
</comment>
<feature type="domain" description="UspA" evidence="3">
    <location>
        <begin position="26"/>
        <end position="151"/>
    </location>
</feature>
<dbReference type="Proteomes" id="UP000320338">
    <property type="component" value="Unassembled WGS sequence"/>
</dbReference>
<dbReference type="AlphaFoldDB" id="A0A4Y3WNH1"/>
<sequence>MTDAGEQDPRGTRAATTEADGAAPPVVVGTDGTPTALHAVAWAASEAVLRGRPLRIVHAGPYDVTRELSPGRRRASAVLARAFTVARRHEPRVEAHTQLSGESPVTALVHASADAELLVVGLLSGHPGDRLIPSIAPALTARAHCPVTVVHSDHDLSGAGRPVVVGVEDVDADAAALTVAFADAARHGARLVVVHAQHRAPAAGETLPLDPWRAARPDVPVEVRLVHGGAEEHLLRAARGARSLVLGSAGHNLAARAALGSTSRVLVRLAPCPVTVVRRDLDVTATGAPARSGAVGS</sequence>
<organism evidence="4 5">
    <name type="scientific">Pseudonocardia hydrocarbonoxydans</name>
    <dbReference type="NCBI Taxonomy" id="76726"/>
    <lineage>
        <taxon>Bacteria</taxon>
        <taxon>Bacillati</taxon>
        <taxon>Actinomycetota</taxon>
        <taxon>Actinomycetes</taxon>
        <taxon>Pseudonocardiales</taxon>
        <taxon>Pseudonocardiaceae</taxon>
        <taxon>Pseudonocardia</taxon>
    </lineage>
</organism>